<evidence type="ECO:0000256" key="5">
    <source>
        <dbReference type="ARBA" id="ARBA00022692"/>
    </source>
</evidence>
<protein>
    <submittedName>
        <fullName evidence="9">TolC family protein</fullName>
    </submittedName>
</protein>
<dbReference type="Pfam" id="PF02321">
    <property type="entry name" value="OEP"/>
    <property type="match status" value="1"/>
</dbReference>
<dbReference type="InterPro" id="IPR003423">
    <property type="entry name" value="OMP_efflux"/>
</dbReference>
<dbReference type="Proteomes" id="UP000264071">
    <property type="component" value="Unassembled WGS sequence"/>
</dbReference>
<sequence length="472" mass="51109">MYSEAPTFNIARLMSSASRRTFAAAIVLTPAITAAQQAPPPADSQTARAILDGYVSEALSANLALAQQTAALRRANAGLREANGRFLPSVGLNARYSEFSGVVNIGDFINPAYAALNQLIGEARFPTNVAATLPFRQETKLEMTLPLFNDALFGARAAARAQRDFVGAGRQAAMRQLAADVQLAWLGYATASRAVETFEATVPVLDEHMRVSERLIGAGQATPDVLLRARAERSELQQQLDDARRQRDAARRAVNMLRNRDADTEVRLAADSSIVHADTVAADALVAHALARREEIAQATGGIRLAQAQERVATASYLPNLALAASYGVQGNSYRFDRNSDVALASLVLSWNLFNGTQDAARREQAQALRSEAEYRQQEAQRAIRLQVDNAIDAVRVARSGLTTADDRYNAAQRAFTLVQRRYAEGLATPVDFLSARTAFTAAAINQVVTRFALASRLVELERAAALRTLPN</sequence>
<dbReference type="PANTHER" id="PTHR30026:SF20">
    <property type="entry name" value="OUTER MEMBRANE PROTEIN TOLC"/>
    <property type="match status" value="1"/>
</dbReference>
<dbReference type="EMBL" id="DPIY01000012">
    <property type="protein sequence ID" value="HCT59108.1"/>
    <property type="molecule type" value="Genomic_DNA"/>
</dbReference>
<dbReference type="SUPFAM" id="SSF56954">
    <property type="entry name" value="Outer membrane efflux proteins (OEP)"/>
    <property type="match status" value="1"/>
</dbReference>
<feature type="coiled-coil region" evidence="8">
    <location>
        <begin position="226"/>
        <end position="260"/>
    </location>
</feature>
<evidence type="ECO:0000313" key="9">
    <source>
        <dbReference type="EMBL" id="HCT59108.1"/>
    </source>
</evidence>
<dbReference type="InterPro" id="IPR051906">
    <property type="entry name" value="TolC-like"/>
</dbReference>
<comment type="subcellular location">
    <subcellularLocation>
        <location evidence="1">Cell outer membrane</location>
    </subcellularLocation>
</comment>
<dbReference type="Gene3D" id="1.20.1600.10">
    <property type="entry name" value="Outer membrane efflux proteins (OEP)"/>
    <property type="match status" value="1"/>
</dbReference>
<dbReference type="AlphaFoldDB" id="A0A3D4VER5"/>
<name>A0A3D4VER5_9BACT</name>
<evidence type="ECO:0000256" key="7">
    <source>
        <dbReference type="ARBA" id="ARBA00023237"/>
    </source>
</evidence>
<keyword evidence="8" id="KW-0175">Coiled coil</keyword>
<evidence type="ECO:0000256" key="2">
    <source>
        <dbReference type="ARBA" id="ARBA00007613"/>
    </source>
</evidence>
<evidence type="ECO:0000313" key="10">
    <source>
        <dbReference type="Proteomes" id="UP000264071"/>
    </source>
</evidence>
<evidence type="ECO:0000256" key="8">
    <source>
        <dbReference type="SAM" id="Coils"/>
    </source>
</evidence>
<dbReference type="PANTHER" id="PTHR30026">
    <property type="entry name" value="OUTER MEMBRANE PROTEIN TOLC"/>
    <property type="match status" value="1"/>
</dbReference>
<keyword evidence="6" id="KW-0472">Membrane</keyword>
<evidence type="ECO:0000256" key="6">
    <source>
        <dbReference type="ARBA" id="ARBA00023136"/>
    </source>
</evidence>
<proteinExistence type="inferred from homology"/>
<comment type="similarity">
    <text evidence="2">Belongs to the outer membrane factor (OMF) (TC 1.B.17) family.</text>
</comment>
<reference evidence="9 10" key="1">
    <citation type="journal article" date="2018" name="Nat. Biotechnol.">
        <title>A standardized bacterial taxonomy based on genome phylogeny substantially revises the tree of life.</title>
        <authorList>
            <person name="Parks D.H."/>
            <person name="Chuvochina M."/>
            <person name="Waite D.W."/>
            <person name="Rinke C."/>
            <person name="Skarshewski A."/>
            <person name="Chaumeil P.A."/>
            <person name="Hugenholtz P."/>
        </authorList>
    </citation>
    <scope>NUCLEOTIDE SEQUENCE [LARGE SCALE GENOMIC DNA]</scope>
    <source>
        <strain evidence="9">UBA8844</strain>
    </source>
</reference>
<dbReference type="GO" id="GO:1990281">
    <property type="term" value="C:efflux pump complex"/>
    <property type="evidence" value="ECO:0007669"/>
    <property type="project" value="TreeGrafter"/>
</dbReference>
<dbReference type="GO" id="GO:0015288">
    <property type="term" value="F:porin activity"/>
    <property type="evidence" value="ECO:0007669"/>
    <property type="project" value="TreeGrafter"/>
</dbReference>
<organism evidence="9 10">
    <name type="scientific">Gemmatimonas aurantiaca</name>
    <dbReference type="NCBI Taxonomy" id="173480"/>
    <lineage>
        <taxon>Bacteria</taxon>
        <taxon>Pseudomonadati</taxon>
        <taxon>Gemmatimonadota</taxon>
        <taxon>Gemmatimonadia</taxon>
        <taxon>Gemmatimonadales</taxon>
        <taxon>Gemmatimonadaceae</taxon>
        <taxon>Gemmatimonas</taxon>
    </lineage>
</organism>
<keyword evidence="7" id="KW-0998">Cell outer membrane</keyword>
<evidence type="ECO:0000256" key="1">
    <source>
        <dbReference type="ARBA" id="ARBA00004442"/>
    </source>
</evidence>
<evidence type="ECO:0000256" key="4">
    <source>
        <dbReference type="ARBA" id="ARBA00022452"/>
    </source>
</evidence>
<gene>
    <name evidence="9" type="ORF">DGD08_18050</name>
</gene>
<keyword evidence="5" id="KW-0812">Transmembrane</keyword>
<evidence type="ECO:0000256" key="3">
    <source>
        <dbReference type="ARBA" id="ARBA00022448"/>
    </source>
</evidence>
<dbReference type="GO" id="GO:0009279">
    <property type="term" value="C:cell outer membrane"/>
    <property type="evidence" value="ECO:0007669"/>
    <property type="project" value="UniProtKB-SubCell"/>
</dbReference>
<dbReference type="GO" id="GO:0015562">
    <property type="term" value="F:efflux transmembrane transporter activity"/>
    <property type="evidence" value="ECO:0007669"/>
    <property type="project" value="InterPro"/>
</dbReference>
<keyword evidence="3" id="KW-0813">Transport</keyword>
<accession>A0A3D4VER5</accession>
<comment type="caution">
    <text evidence="9">The sequence shown here is derived from an EMBL/GenBank/DDBJ whole genome shotgun (WGS) entry which is preliminary data.</text>
</comment>
<keyword evidence="4" id="KW-1134">Transmembrane beta strand</keyword>